<dbReference type="PANTHER" id="PTHR43780:SF2">
    <property type="entry name" value="1-AMINOCYCLOPROPANE-1-CARBOXYLATE DEAMINASE-RELATED"/>
    <property type="match status" value="1"/>
</dbReference>
<keyword evidence="6" id="KW-1185">Reference proteome</keyword>
<evidence type="ECO:0000313" key="5">
    <source>
        <dbReference type="EMBL" id="MEX5721604.1"/>
    </source>
</evidence>
<dbReference type="InterPro" id="IPR001926">
    <property type="entry name" value="TrpB-like_PALP"/>
</dbReference>
<feature type="domain" description="Tryptophan synthase beta chain-like PALP" evidence="4">
    <location>
        <begin position="9"/>
        <end position="297"/>
    </location>
</feature>
<sequence length="320" mass="31589">MTVAPLLRLSAWPTPLDPAPRLASALGLHPGDLWVKRDDLTDLGGGNKVRKLEHLVAEAVAGGATVLVTSGGAQSNHARMTAAAAARLGLGAVLVLAGTPSAERPGNLALDGLLGARVVAVGDVDGAALERRVEEVAGRLRDDGEVPAVLPLGGSSPTGARGYLTCAAELRAQAPDAAHVVVAVGSGGTMAGLVAGLGGDRVLGVDTGAVPDPAERVAGLVAALGVSGAPVRLRHDQVGTGYGVLTAAAAAAMRTAARTEGLLLDPVYTAKALAGLAAAVTDGSIRPGERTVFVHTGGLPGLFGHSVAAALAARVLADPT</sequence>
<dbReference type="EMBL" id="JBFNXQ010000144">
    <property type="protein sequence ID" value="MEX5721604.1"/>
    <property type="molecule type" value="Genomic_DNA"/>
</dbReference>
<dbReference type="InterPro" id="IPR027278">
    <property type="entry name" value="ACCD_DCysDesulf"/>
</dbReference>
<proteinExistence type="inferred from homology"/>
<accession>A0ABV3XLY3</accession>
<evidence type="ECO:0000256" key="1">
    <source>
        <dbReference type="ARBA" id="ARBA00001933"/>
    </source>
</evidence>
<evidence type="ECO:0000256" key="3">
    <source>
        <dbReference type="ARBA" id="ARBA00022898"/>
    </source>
</evidence>
<organism evidence="5 6">
    <name type="scientific">Geodermatophilus maliterrae</name>
    <dbReference type="NCBI Taxonomy" id="3162531"/>
    <lineage>
        <taxon>Bacteria</taxon>
        <taxon>Bacillati</taxon>
        <taxon>Actinomycetota</taxon>
        <taxon>Actinomycetes</taxon>
        <taxon>Geodermatophilales</taxon>
        <taxon>Geodermatophilaceae</taxon>
        <taxon>Geodermatophilus</taxon>
    </lineage>
</organism>
<dbReference type="PIRSF" id="PIRSF006278">
    <property type="entry name" value="ACCD_DCysDesulf"/>
    <property type="match status" value="1"/>
</dbReference>
<comment type="similarity">
    <text evidence="2">Belongs to the ACC deaminase/D-cysteine desulfhydrase family.</text>
</comment>
<evidence type="ECO:0000259" key="4">
    <source>
        <dbReference type="Pfam" id="PF00291"/>
    </source>
</evidence>
<gene>
    <name evidence="5" type="ORF">ABQ292_24935</name>
</gene>
<dbReference type="Gene3D" id="3.40.50.1100">
    <property type="match status" value="2"/>
</dbReference>
<dbReference type="RefSeq" id="WP_369210403.1">
    <property type="nucleotide sequence ID" value="NZ_JBFNXQ010000144.1"/>
</dbReference>
<dbReference type="InterPro" id="IPR036052">
    <property type="entry name" value="TrpB-like_PALP_sf"/>
</dbReference>
<name>A0ABV3XLY3_9ACTN</name>
<reference evidence="5 6" key="1">
    <citation type="submission" date="2024-06" db="EMBL/GenBank/DDBJ databases">
        <title>Draft genome sequence of Geodermatophilus badlandi, a novel member of the Geodermatophilaceae isolated from badland sedimentary rocks in the Red desert, Wyoming, USA.</title>
        <authorList>
            <person name="Ben Tekaya S."/>
            <person name="Nouioui I."/>
            <person name="Flores G.M."/>
            <person name="Shaal M.N."/>
            <person name="Bredoire F."/>
            <person name="Basile F."/>
            <person name="Van Diepen L."/>
            <person name="Ward N.L."/>
        </authorList>
    </citation>
    <scope>NUCLEOTIDE SEQUENCE [LARGE SCALE GENOMIC DNA]</scope>
    <source>
        <strain evidence="5 6">WL48A</strain>
    </source>
</reference>
<comment type="caution">
    <text evidence="5">The sequence shown here is derived from an EMBL/GenBank/DDBJ whole genome shotgun (WGS) entry which is preliminary data.</text>
</comment>
<protein>
    <submittedName>
        <fullName evidence="5">Pyridoxal-phosphate dependent enzyme</fullName>
    </submittedName>
</protein>
<dbReference type="Proteomes" id="UP001560045">
    <property type="component" value="Unassembled WGS sequence"/>
</dbReference>
<keyword evidence="3" id="KW-0663">Pyridoxal phosphate</keyword>
<dbReference type="Pfam" id="PF00291">
    <property type="entry name" value="PALP"/>
    <property type="match status" value="1"/>
</dbReference>
<dbReference type="PANTHER" id="PTHR43780">
    <property type="entry name" value="1-AMINOCYCLOPROPANE-1-CARBOXYLATE DEAMINASE-RELATED"/>
    <property type="match status" value="1"/>
</dbReference>
<evidence type="ECO:0000313" key="6">
    <source>
        <dbReference type="Proteomes" id="UP001560045"/>
    </source>
</evidence>
<comment type="cofactor">
    <cofactor evidence="1">
        <name>pyridoxal 5'-phosphate</name>
        <dbReference type="ChEBI" id="CHEBI:597326"/>
    </cofactor>
</comment>
<dbReference type="SUPFAM" id="SSF53686">
    <property type="entry name" value="Tryptophan synthase beta subunit-like PLP-dependent enzymes"/>
    <property type="match status" value="1"/>
</dbReference>
<evidence type="ECO:0000256" key="2">
    <source>
        <dbReference type="ARBA" id="ARBA00008639"/>
    </source>
</evidence>